<dbReference type="EMBL" id="AUZY01012476">
    <property type="protein sequence ID" value="EQD29711.1"/>
    <property type="molecule type" value="Genomic_DNA"/>
</dbReference>
<evidence type="ECO:0000313" key="3">
    <source>
        <dbReference type="EMBL" id="EQD29711.1"/>
    </source>
</evidence>
<dbReference type="SUPFAM" id="SSF47979">
    <property type="entry name" value="Iron-dependent repressor protein, dimerization domain"/>
    <property type="match status" value="1"/>
</dbReference>
<dbReference type="GO" id="GO:0046914">
    <property type="term" value="F:transition metal ion binding"/>
    <property type="evidence" value="ECO:0007669"/>
    <property type="project" value="InterPro"/>
</dbReference>
<dbReference type="Pfam" id="PF01047">
    <property type="entry name" value="MarR"/>
    <property type="match status" value="1"/>
</dbReference>
<sequence length="132" mass="15061">LTLTRRERDCILAINENASMEFPIRLSQLSKKMKLKPPTVIEILKRLESKGLLKRDSGMIILTDLGRTYYNNLVNCHRILETIFVDSGIDLDKACKEVSSFDFMLDDESLSKLSNFVGKPKACPHGKPITYR</sequence>
<dbReference type="PANTHER" id="PTHR33238:SF7">
    <property type="entry name" value="IRON-DEPENDENT TRANSCRIPTIONAL REGULATOR"/>
    <property type="match status" value="1"/>
</dbReference>
<accession>T0Y3S1</accession>
<feature type="domain" description="HTH marR-type" evidence="1">
    <location>
        <begin position="23"/>
        <end position="55"/>
    </location>
</feature>
<dbReference type="Gene3D" id="1.10.10.10">
    <property type="entry name" value="Winged helix-like DNA-binding domain superfamily/Winged helix DNA-binding domain"/>
    <property type="match status" value="1"/>
</dbReference>
<dbReference type="InterPro" id="IPR001367">
    <property type="entry name" value="Fe_dep_repressor"/>
</dbReference>
<name>T0Y3S1_9ZZZZ</name>
<evidence type="ECO:0000259" key="1">
    <source>
        <dbReference type="Pfam" id="PF01047"/>
    </source>
</evidence>
<dbReference type="InterPro" id="IPR000835">
    <property type="entry name" value="HTH_MarR-typ"/>
</dbReference>
<dbReference type="AlphaFoldDB" id="T0Y3S1"/>
<dbReference type="SUPFAM" id="SSF46785">
    <property type="entry name" value="Winged helix' DNA-binding domain"/>
    <property type="match status" value="1"/>
</dbReference>
<proteinExistence type="predicted"/>
<dbReference type="InterPro" id="IPR022689">
    <property type="entry name" value="Iron_dep_repressor"/>
</dbReference>
<reference evidence="3" key="2">
    <citation type="journal article" date="2014" name="ISME J.">
        <title>Microbial stratification in low pH oxic and suboxic macroscopic growths along an acid mine drainage.</title>
        <authorList>
            <person name="Mendez-Garcia C."/>
            <person name="Mesa V."/>
            <person name="Sprenger R.R."/>
            <person name="Richter M."/>
            <person name="Diez M.S."/>
            <person name="Solano J."/>
            <person name="Bargiela R."/>
            <person name="Golyshina O.V."/>
            <person name="Manteca A."/>
            <person name="Ramos J.L."/>
            <person name="Gallego J.R."/>
            <person name="Llorente I."/>
            <person name="Martins Dos Santos V.A."/>
            <person name="Jensen O.N."/>
            <person name="Pelaez A.I."/>
            <person name="Sanchez J."/>
            <person name="Ferrer M."/>
        </authorList>
    </citation>
    <scope>NUCLEOTIDE SEQUENCE</scope>
</reference>
<dbReference type="InterPro" id="IPR036390">
    <property type="entry name" value="WH_DNA-bd_sf"/>
</dbReference>
<organism evidence="3">
    <name type="scientific">mine drainage metagenome</name>
    <dbReference type="NCBI Taxonomy" id="410659"/>
    <lineage>
        <taxon>unclassified sequences</taxon>
        <taxon>metagenomes</taxon>
        <taxon>ecological metagenomes</taxon>
    </lineage>
</organism>
<evidence type="ECO:0000259" key="2">
    <source>
        <dbReference type="Pfam" id="PF02742"/>
    </source>
</evidence>
<dbReference type="PANTHER" id="PTHR33238">
    <property type="entry name" value="IRON (METAL) DEPENDENT REPRESSOR, DTXR FAMILY"/>
    <property type="match status" value="1"/>
</dbReference>
<dbReference type="InterPro" id="IPR036421">
    <property type="entry name" value="Fe_dep_repressor_sf"/>
</dbReference>
<dbReference type="InterPro" id="IPR036388">
    <property type="entry name" value="WH-like_DNA-bd_sf"/>
</dbReference>
<feature type="domain" description="Iron dependent repressor metal binding and dimerisation" evidence="2">
    <location>
        <begin position="63"/>
        <end position="129"/>
    </location>
</feature>
<protein>
    <submittedName>
        <fullName evidence="3">Iron dependent repressor</fullName>
    </submittedName>
</protein>
<feature type="non-terminal residue" evidence="3">
    <location>
        <position position="1"/>
    </location>
</feature>
<dbReference type="GO" id="GO:0003700">
    <property type="term" value="F:DNA-binding transcription factor activity"/>
    <property type="evidence" value="ECO:0007669"/>
    <property type="project" value="InterPro"/>
</dbReference>
<dbReference type="InterPro" id="IPR050536">
    <property type="entry name" value="DtxR_MntR_Metal-Reg"/>
</dbReference>
<dbReference type="Pfam" id="PF02742">
    <property type="entry name" value="Fe_dep_repr_C"/>
    <property type="match status" value="1"/>
</dbReference>
<dbReference type="SMART" id="SM00529">
    <property type="entry name" value="HTH_DTXR"/>
    <property type="match status" value="1"/>
</dbReference>
<comment type="caution">
    <text evidence="3">The sequence shown here is derived from an EMBL/GenBank/DDBJ whole genome shotgun (WGS) entry which is preliminary data.</text>
</comment>
<reference evidence="3" key="1">
    <citation type="submission" date="2013-08" db="EMBL/GenBank/DDBJ databases">
        <authorList>
            <person name="Mendez C."/>
            <person name="Richter M."/>
            <person name="Ferrer M."/>
            <person name="Sanchez J."/>
        </authorList>
    </citation>
    <scope>NUCLEOTIDE SEQUENCE</scope>
</reference>
<dbReference type="GO" id="GO:0046983">
    <property type="term" value="F:protein dimerization activity"/>
    <property type="evidence" value="ECO:0007669"/>
    <property type="project" value="InterPro"/>
</dbReference>
<gene>
    <name evidence="3" type="ORF">B1B_18630</name>
</gene>